<keyword evidence="2" id="KW-1185">Reference proteome</keyword>
<proteinExistence type="predicted"/>
<organism evidence="1 2">
    <name type="scientific">Choristoneura fumiferana</name>
    <name type="common">Spruce budworm moth</name>
    <name type="synonym">Archips fumiferana</name>
    <dbReference type="NCBI Taxonomy" id="7141"/>
    <lineage>
        <taxon>Eukaryota</taxon>
        <taxon>Metazoa</taxon>
        <taxon>Ecdysozoa</taxon>
        <taxon>Arthropoda</taxon>
        <taxon>Hexapoda</taxon>
        <taxon>Insecta</taxon>
        <taxon>Pterygota</taxon>
        <taxon>Neoptera</taxon>
        <taxon>Endopterygota</taxon>
        <taxon>Lepidoptera</taxon>
        <taxon>Glossata</taxon>
        <taxon>Ditrysia</taxon>
        <taxon>Tortricoidea</taxon>
        <taxon>Tortricidae</taxon>
        <taxon>Tortricinae</taxon>
        <taxon>Choristoneura</taxon>
    </lineage>
</organism>
<accession>A0ACC0K7I4</accession>
<comment type="caution">
    <text evidence="1">The sequence shown here is derived from an EMBL/GenBank/DDBJ whole genome shotgun (WGS) entry which is preliminary data.</text>
</comment>
<name>A0ACC0K7I4_CHOFU</name>
<gene>
    <name evidence="1" type="ORF">MSG28_004818</name>
</gene>
<reference evidence="1 2" key="1">
    <citation type="journal article" date="2022" name="Genome Biol. Evol.">
        <title>The Spruce Budworm Genome: Reconstructing the Evolutionary History of Antifreeze Proteins.</title>
        <authorList>
            <person name="Beliveau C."/>
            <person name="Gagne P."/>
            <person name="Picq S."/>
            <person name="Vernygora O."/>
            <person name="Keeling C.I."/>
            <person name="Pinkney K."/>
            <person name="Doucet D."/>
            <person name="Wen F."/>
            <person name="Johnston J.S."/>
            <person name="Maaroufi H."/>
            <person name="Boyle B."/>
            <person name="Laroche J."/>
            <person name="Dewar K."/>
            <person name="Juretic N."/>
            <person name="Blackburn G."/>
            <person name="Nisole A."/>
            <person name="Brunet B."/>
            <person name="Brandao M."/>
            <person name="Lumley L."/>
            <person name="Duan J."/>
            <person name="Quan G."/>
            <person name="Lucarotti C.J."/>
            <person name="Roe A.D."/>
            <person name="Sperling F.A.H."/>
            <person name="Levesque R.C."/>
            <person name="Cusson M."/>
        </authorList>
    </citation>
    <scope>NUCLEOTIDE SEQUENCE [LARGE SCALE GENOMIC DNA]</scope>
    <source>
        <strain evidence="1">Glfc:IPQL:Cfum</strain>
    </source>
</reference>
<dbReference type="EMBL" id="CM046107">
    <property type="protein sequence ID" value="KAI8432424.1"/>
    <property type="molecule type" value="Genomic_DNA"/>
</dbReference>
<sequence>MKSDVILLFVIAVIHHVWVLQVIPERTNVLWTNEKYVSDVKFYVKRYARRGLYYINLEGTTKHVWANNISAHLVFYEYLHNEYKRSFVEMHFKFCDLLRKDPYIGKALLATGITCPLPAGEHKLNNITVPTDHFPNVVPFEKFKVDINITLLPAEELIANIEIYANFKQKLG</sequence>
<evidence type="ECO:0000313" key="2">
    <source>
        <dbReference type="Proteomes" id="UP001064048"/>
    </source>
</evidence>
<dbReference type="Proteomes" id="UP001064048">
    <property type="component" value="Chromosome 7"/>
</dbReference>
<evidence type="ECO:0000313" key="1">
    <source>
        <dbReference type="EMBL" id="KAI8432424.1"/>
    </source>
</evidence>
<protein>
    <submittedName>
        <fullName evidence="1">Uncharacterized protein</fullName>
    </submittedName>
</protein>